<keyword evidence="1" id="KW-1133">Transmembrane helix</keyword>
<organism evidence="2 3">
    <name type="scientific">Coregonus suidteri</name>
    <dbReference type="NCBI Taxonomy" id="861788"/>
    <lineage>
        <taxon>Eukaryota</taxon>
        <taxon>Metazoa</taxon>
        <taxon>Chordata</taxon>
        <taxon>Craniata</taxon>
        <taxon>Vertebrata</taxon>
        <taxon>Euteleostomi</taxon>
        <taxon>Actinopterygii</taxon>
        <taxon>Neopterygii</taxon>
        <taxon>Teleostei</taxon>
        <taxon>Protacanthopterygii</taxon>
        <taxon>Salmoniformes</taxon>
        <taxon>Salmonidae</taxon>
        <taxon>Coregoninae</taxon>
        <taxon>Coregonus</taxon>
    </lineage>
</organism>
<name>A0AAN8R246_9TELE</name>
<evidence type="ECO:0000256" key="1">
    <source>
        <dbReference type="SAM" id="Phobius"/>
    </source>
</evidence>
<dbReference type="Proteomes" id="UP001356427">
    <property type="component" value="Unassembled WGS sequence"/>
</dbReference>
<evidence type="ECO:0000313" key="2">
    <source>
        <dbReference type="EMBL" id="KAK6321621.1"/>
    </source>
</evidence>
<gene>
    <name evidence="2" type="ORF">J4Q44_G00085970</name>
</gene>
<reference evidence="2 3" key="1">
    <citation type="submission" date="2021-04" db="EMBL/GenBank/DDBJ databases">
        <authorList>
            <person name="De Guttry C."/>
            <person name="Zahm M."/>
            <person name="Klopp C."/>
            <person name="Cabau C."/>
            <person name="Louis A."/>
            <person name="Berthelot C."/>
            <person name="Parey E."/>
            <person name="Roest Crollius H."/>
            <person name="Montfort J."/>
            <person name="Robinson-Rechavi M."/>
            <person name="Bucao C."/>
            <person name="Bouchez O."/>
            <person name="Gislard M."/>
            <person name="Lluch J."/>
            <person name="Milhes M."/>
            <person name="Lampietro C."/>
            <person name="Lopez Roques C."/>
            <person name="Donnadieu C."/>
            <person name="Braasch I."/>
            <person name="Desvignes T."/>
            <person name="Postlethwait J."/>
            <person name="Bobe J."/>
            <person name="Wedekind C."/>
            <person name="Guiguen Y."/>
        </authorList>
    </citation>
    <scope>NUCLEOTIDE SEQUENCE [LARGE SCALE GENOMIC DNA]</scope>
    <source>
        <strain evidence="2">Cs_M1</strain>
        <tissue evidence="2">Blood</tissue>
    </source>
</reference>
<feature type="transmembrane region" description="Helical" evidence="1">
    <location>
        <begin position="21"/>
        <end position="43"/>
    </location>
</feature>
<proteinExistence type="predicted"/>
<dbReference type="EMBL" id="JAGTTL010000006">
    <property type="protein sequence ID" value="KAK6321621.1"/>
    <property type="molecule type" value="Genomic_DNA"/>
</dbReference>
<evidence type="ECO:0000313" key="3">
    <source>
        <dbReference type="Proteomes" id="UP001356427"/>
    </source>
</evidence>
<comment type="caution">
    <text evidence="2">The sequence shown here is derived from an EMBL/GenBank/DDBJ whole genome shotgun (WGS) entry which is preliminary data.</text>
</comment>
<sequence>MRPHGMTEKEWLQRADKLQMMLLSLLSGLIVGAAVLFVLYRWVIPTAVQYHGGLALLWHDVIVERALDTLTRTSRPQRLLKAVQRKATVGDPRV</sequence>
<keyword evidence="1" id="KW-0812">Transmembrane</keyword>
<keyword evidence="1" id="KW-0472">Membrane</keyword>
<dbReference type="AlphaFoldDB" id="A0AAN8R246"/>
<keyword evidence="3" id="KW-1185">Reference proteome</keyword>
<accession>A0AAN8R246</accession>
<protein>
    <submittedName>
        <fullName evidence="2">Uncharacterized protein</fullName>
    </submittedName>
</protein>